<keyword evidence="1" id="KW-1133">Transmembrane helix</keyword>
<dbReference type="EMBL" id="LR743508">
    <property type="protein sequence ID" value="CAA2109754.1"/>
    <property type="molecule type" value="Genomic_DNA"/>
</dbReference>
<organism evidence="2">
    <name type="scientific">Variovorax paradoxus</name>
    <dbReference type="NCBI Taxonomy" id="34073"/>
    <lineage>
        <taxon>Bacteria</taxon>
        <taxon>Pseudomonadati</taxon>
        <taxon>Pseudomonadota</taxon>
        <taxon>Betaproteobacteria</taxon>
        <taxon>Burkholderiales</taxon>
        <taxon>Comamonadaceae</taxon>
        <taxon>Variovorax</taxon>
    </lineage>
</organism>
<keyword evidence="1" id="KW-0812">Transmembrane</keyword>
<evidence type="ECO:0000256" key="1">
    <source>
        <dbReference type="SAM" id="Phobius"/>
    </source>
</evidence>
<protein>
    <submittedName>
        <fullName evidence="2">Uncharacterized protein</fullName>
    </submittedName>
</protein>
<dbReference type="RefSeq" id="WP_339093751.1">
    <property type="nucleotide sequence ID" value="NZ_LR743508.1"/>
</dbReference>
<reference evidence="2" key="1">
    <citation type="submission" date="2019-12" db="EMBL/GenBank/DDBJ databases">
        <authorList>
            <person name="Cremers G."/>
        </authorList>
    </citation>
    <scope>NUCLEOTIDE SEQUENCE</scope>
    <source>
        <strain evidence="2">Vvax</strain>
    </source>
</reference>
<gene>
    <name evidence="2" type="ORF">VVAX_06026</name>
</gene>
<sequence length="108" mass="12613">MANHRYEEPPLERVSVYRGPQVPVLQAYVPLPVFGAECMTLLLGMRVIGFWTLLLIPLHVILVLRTNENPFWVRNVVANYRHRWFVSHRRARDGAIVFSPHPSRKEVN</sequence>
<evidence type="ECO:0000313" key="2">
    <source>
        <dbReference type="EMBL" id="CAA2109754.1"/>
    </source>
</evidence>
<keyword evidence="1" id="KW-0472">Membrane</keyword>
<dbReference type="AlphaFoldDB" id="A0A679J7U7"/>
<proteinExistence type="predicted"/>
<name>A0A679J7U7_VARPD</name>
<accession>A0A679J7U7</accession>
<feature type="transmembrane region" description="Helical" evidence="1">
    <location>
        <begin position="41"/>
        <end position="64"/>
    </location>
</feature>